<reference evidence="5" key="2">
    <citation type="submission" date="2020-06" db="EMBL/GenBank/DDBJ databases">
        <title>Helianthus annuus Genome sequencing and assembly Release 2.</title>
        <authorList>
            <person name="Gouzy J."/>
            <person name="Langlade N."/>
            <person name="Munos S."/>
        </authorList>
    </citation>
    <scope>NUCLEOTIDE SEQUENCE</scope>
    <source>
        <tissue evidence="5">Leaves</tissue>
    </source>
</reference>
<accession>A0A9K3JN55</accession>
<dbReference type="AlphaFoldDB" id="A0A9K3JN55"/>
<keyword evidence="1" id="KW-0862">Zinc</keyword>
<dbReference type="SMART" id="SM00343">
    <property type="entry name" value="ZnF_C2HC"/>
    <property type="match status" value="2"/>
</dbReference>
<keyword evidence="6" id="KW-1185">Reference proteome</keyword>
<feature type="domain" description="CCHC-type" evidence="4">
    <location>
        <begin position="411"/>
        <end position="426"/>
    </location>
</feature>
<dbReference type="Gene3D" id="4.10.60.10">
    <property type="entry name" value="Zinc finger, CCHC-type"/>
    <property type="match status" value="2"/>
</dbReference>
<comment type="caution">
    <text evidence="5">The sequence shown here is derived from an EMBL/GenBank/DDBJ whole genome shotgun (WGS) entry which is preliminary data.</text>
</comment>
<evidence type="ECO:0000256" key="1">
    <source>
        <dbReference type="PROSITE-ProRule" id="PRU00047"/>
    </source>
</evidence>
<dbReference type="GO" id="GO:0003676">
    <property type="term" value="F:nucleic acid binding"/>
    <property type="evidence" value="ECO:0007669"/>
    <property type="project" value="InterPro"/>
</dbReference>
<keyword evidence="2" id="KW-0175">Coiled coil</keyword>
<feature type="region of interest" description="Disordered" evidence="3">
    <location>
        <begin position="816"/>
        <end position="848"/>
    </location>
</feature>
<keyword evidence="1" id="KW-0479">Metal-binding</keyword>
<feature type="compositionally biased region" description="Basic and acidic residues" evidence="3">
    <location>
        <begin position="823"/>
        <end position="834"/>
    </location>
</feature>
<dbReference type="EMBL" id="MNCJ02000317">
    <property type="protein sequence ID" value="KAF5818265.1"/>
    <property type="molecule type" value="Genomic_DNA"/>
</dbReference>
<evidence type="ECO:0000259" key="4">
    <source>
        <dbReference type="PROSITE" id="PS50158"/>
    </source>
</evidence>
<keyword evidence="1" id="KW-0863">Zinc-finger</keyword>
<reference evidence="5" key="1">
    <citation type="journal article" date="2017" name="Nature">
        <title>The sunflower genome provides insights into oil metabolism, flowering and Asterid evolution.</title>
        <authorList>
            <person name="Badouin H."/>
            <person name="Gouzy J."/>
            <person name="Grassa C.J."/>
            <person name="Murat F."/>
            <person name="Staton S.E."/>
            <person name="Cottret L."/>
            <person name="Lelandais-Briere C."/>
            <person name="Owens G.L."/>
            <person name="Carrere S."/>
            <person name="Mayjonade B."/>
            <person name="Legrand L."/>
            <person name="Gill N."/>
            <person name="Kane N.C."/>
            <person name="Bowers J.E."/>
            <person name="Hubner S."/>
            <person name="Bellec A."/>
            <person name="Berard A."/>
            <person name="Berges H."/>
            <person name="Blanchet N."/>
            <person name="Boniface M.C."/>
            <person name="Brunel D."/>
            <person name="Catrice O."/>
            <person name="Chaidir N."/>
            <person name="Claudel C."/>
            <person name="Donnadieu C."/>
            <person name="Faraut T."/>
            <person name="Fievet G."/>
            <person name="Helmstetter N."/>
            <person name="King M."/>
            <person name="Knapp S.J."/>
            <person name="Lai Z."/>
            <person name="Le Paslier M.C."/>
            <person name="Lippi Y."/>
            <person name="Lorenzon L."/>
            <person name="Mandel J.R."/>
            <person name="Marage G."/>
            <person name="Marchand G."/>
            <person name="Marquand E."/>
            <person name="Bret-Mestries E."/>
            <person name="Morien E."/>
            <person name="Nambeesan S."/>
            <person name="Nguyen T."/>
            <person name="Pegot-Espagnet P."/>
            <person name="Pouilly N."/>
            <person name="Raftis F."/>
            <person name="Sallet E."/>
            <person name="Schiex T."/>
            <person name="Thomas J."/>
            <person name="Vandecasteele C."/>
            <person name="Vares D."/>
            <person name="Vear F."/>
            <person name="Vautrin S."/>
            <person name="Crespi M."/>
            <person name="Mangin B."/>
            <person name="Burke J.M."/>
            <person name="Salse J."/>
            <person name="Munos S."/>
            <person name="Vincourt P."/>
            <person name="Rieseberg L.H."/>
            <person name="Langlade N.B."/>
        </authorList>
    </citation>
    <scope>NUCLEOTIDE SEQUENCE</scope>
    <source>
        <tissue evidence="5">Leaves</tissue>
    </source>
</reference>
<evidence type="ECO:0000256" key="2">
    <source>
        <dbReference type="SAM" id="Coils"/>
    </source>
</evidence>
<dbReference type="Proteomes" id="UP000215914">
    <property type="component" value="Unassembled WGS sequence"/>
</dbReference>
<feature type="coiled-coil region" evidence="2">
    <location>
        <begin position="544"/>
        <end position="583"/>
    </location>
</feature>
<dbReference type="Gramene" id="mRNA:HanXRQr2_Chr02g0063031">
    <property type="protein sequence ID" value="CDS:HanXRQr2_Chr02g0063031.1"/>
    <property type="gene ID" value="HanXRQr2_Chr02g0063031"/>
</dbReference>
<dbReference type="SUPFAM" id="SSF57756">
    <property type="entry name" value="Retrovirus zinc finger-like domains"/>
    <property type="match status" value="2"/>
</dbReference>
<dbReference type="InterPro" id="IPR001878">
    <property type="entry name" value="Znf_CCHC"/>
</dbReference>
<dbReference type="PROSITE" id="PS50158">
    <property type="entry name" value="ZF_CCHC"/>
    <property type="match status" value="2"/>
</dbReference>
<name>A0A9K3JN55_HELAN</name>
<proteinExistence type="predicted"/>
<organism evidence="5 6">
    <name type="scientific">Helianthus annuus</name>
    <name type="common">Common sunflower</name>
    <dbReference type="NCBI Taxonomy" id="4232"/>
    <lineage>
        <taxon>Eukaryota</taxon>
        <taxon>Viridiplantae</taxon>
        <taxon>Streptophyta</taxon>
        <taxon>Embryophyta</taxon>
        <taxon>Tracheophyta</taxon>
        <taxon>Spermatophyta</taxon>
        <taxon>Magnoliopsida</taxon>
        <taxon>eudicotyledons</taxon>
        <taxon>Gunneridae</taxon>
        <taxon>Pentapetalae</taxon>
        <taxon>asterids</taxon>
        <taxon>campanulids</taxon>
        <taxon>Asterales</taxon>
        <taxon>Asteraceae</taxon>
        <taxon>Asteroideae</taxon>
        <taxon>Heliantheae alliance</taxon>
        <taxon>Heliantheae</taxon>
        <taxon>Helianthus</taxon>
    </lineage>
</organism>
<dbReference type="InterPro" id="IPR036875">
    <property type="entry name" value="Znf_CCHC_sf"/>
</dbReference>
<dbReference type="GO" id="GO:0008270">
    <property type="term" value="F:zinc ion binding"/>
    <property type="evidence" value="ECO:0007669"/>
    <property type="project" value="UniProtKB-KW"/>
</dbReference>
<gene>
    <name evidence="5" type="ORF">HanXRQr2_Chr02g0063031</name>
</gene>
<feature type="region of interest" description="Disordered" evidence="3">
    <location>
        <begin position="746"/>
        <end position="772"/>
    </location>
</feature>
<dbReference type="Pfam" id="PF00098">
    <property type="entry name" value="zf-CCHC"/>
    <property type="match status" value="2"/>
</dbReference>
<protein>
    <submittedName>
        <fullName evidence="5">Transcription factor interactor and regulator CCHC(Zn) family</fullName>
    </submittedName>
</protein>
<sequence length="1242" mass="143878">MMDTEFYNAFATPTSITQSALIENETGTSQKPPKLMDIDDYNVWSERFGNWVEAYHLDAWEHTEEPYIKPTKNDVVNGTPLTLREMSTTDKKKYRDEKLMVSLLQQAIKEDILILLQHDGTAYSMWTELEAKFTGSDDMLKNKMSLMKKEFDLFRGLKNENTKQIIDIYCNLVRNMTKLGIKKDTDELIEKLADALPYETWGTFLMMLKSNKAEYKKMKLGDFIKHLEAQEMEQRKIARMKNYDGEQDISLYYKHGVTDSTKFSPKIETAYSVKDSPEKKASQGSSNNTRFSSFDPNIFVTKNGRKLQCNIILSLENDQDYTEEIAKNQMSLLGMILESYSCFVAGKIGNPMLTKEDYDQIDAEEMELMDIKWCMASVMRRAEKFKKITGRDDFRDANVSALGFDKSKVTCFRCREKGHFKRECKNREATGAQNPFENNDYHKKAIYHQITPPAQQQAQTAHGRDVMDNLKRACAVSQGKYDNFTWEKYLPKDSKVCLAEQDDEKLAEDFTWDDFCPDQKLMAKEMSKNTSHAFFANAYDLKCAERCRKVMEAAEEKRRRIREEAEEEERLKEEAKAEKMRRAEFLQPSRNVKEVPEFEVKIEAEPVMVQEKCMNCDSLIKQNNELLHNIHKLKESYDTMNREINKYTDSDGEQAEAMNTLKIAYLRQLDTANYNIKKCADLELELATQKIETEKVKKLLDSYSCSTFVVDRIYPVVKDLKTFKEEETLDEEKCVTNVEERLKASGKKPSVSYNRCPPPVENGYSPRKPNSERVNKAINLKWESGSSDNLPESIDVTYTSSDTDHESKLIKSMVDQVLDSDDNEKPKPESKPESKSGSNTSKPTNKKDKRVYDKEFLLSKSNLNDESVKVAYTLKGSDKLYSDESFPIRSVRFEMIQKVFKITEINISEIKDFNLNGKPKQYTSRDQQRINKKMGYNCGYSFQQKPNHNRNFKKKGLGFIPQKNYKNEKVYKPKTMFVAGKTTEAEKEKSFRNQTNQEFLAKKQEDMKKTEDPKKVEKRSCFQCKAVGHVAKDCPKTFRPKQEVSRKMKEKIVEKTELSTRKFTGFENSTYEKGECSKSASKRIDNATNQKWVVKGSGKKSGDESDSIKSEESCVEKKIEKKIPKMDDVNFPPLNAKNYKSKIGKVEISNRFYSDKKKIDVEKTFNGNVKRIFGKMVSGKAQSIKDFYASKGWVYKSVERNNENNEVTPRKVRLGWIYFFKNKILTCRRSQDGIVDHESASF</sequence>
<feature type="coiled-coil region" evidence="2">
    <location>
        <begin position="616"/>
        <end position="650"/>
    </location>
</feature>
<feature type="domain" description="CCHC-type" evidence="4">
    <location>
        <begin position="1021"/>
        <end position="1036"/>
    </location>
</feature>
<evidence type="ECO:0000313" key="5">
    <source>
        <dbReference type="EMBL" id="KAF5818265.1"/>
    </source>
</evidence>
<evidence type="ECO:0000256" key="3">
    <source>
        <dbReference type="SAM" id="MobiDB-lite"/>
    </source>
</evidence>
<evidence type="ECO:0000313" key="6">
    <source>
        <dbReference type="Proteomes" id="UP000215914"/>
    </source>
</evidence>